<dbReference type="OrthoDB" id="676513at2"/>
<keyword evidence="3" id="KW-1185">Reference proteome</keyword>
<reference evidence="2 3" key="1">
    <citation type="submission" date="2018-11" db="EMBL/GenBank/DDBJ databases">
        <title>Draft genome sequence of Ferruginibacter sp. BO-59.</title>
        <authorList>
            <person name="Im W.T."/>
        </authorList>
    </citation>
    <scope>NUCLEOTIDE SEQUENCE [LARGE SCALE GENOMIC DNA]</scope>
    <source>
        <strain evidence="2 3">BO-59</strain>
    </source>
</reference>
<gene>
    <name evidence="2" type="ORF">EFY79_17220</name>
</gene>
<evidence type="ECO:0000256" key="1">
    <source>
        <dbReference type="SAM" id="Phobius"/>
    </source>
</evidence>
<dbReference type="EMBL" id="RJJR01000015">
    <property type="protein sequence ID" value="RNI34078.1"/>
    <property type="molecule type" value="Genomic_DNA"/>
</dbReference>
<dbReference type="RefSeq" id="WP_123122017.1">
    <property type="nucleotide sequence ID" value="NZ_RJJR01000015.1"/>
</dbReference>
<dbReference type="Proteomes" id="UP000267223">
    <property type="component" value="Unassembled WGS sequence"/>
</dbReference>
<keyword evidence="1" id="KW-1133">Transmembrane helix</keyword>
<dbReference type="AlphaFoldDB" id="A0A3M9NAT9"/>
<protein>
    <submittedName>
        <fullName evidence="2">Uncharacterized protein</fullName>
    </submittedName>
</protein>
<evidence type="ECO:0000313" key="2">
    <source>
        <dbReference type="EMBL" id="RNI34078.1"/>
    </source>
</evidence>
<evidence type="ECO:0000313" key="3">
    <source>
        <dbReference type="Proteomes" id="UP000267223"/>
    </source>
</evidence>
<sequence length="68" mass="7853">MEHEEVIDNKGKDLGYSWVSTSRFLFYCQVAILVAIIVGGCYTFYVHRYTGKPQVEVPGNTQYNPQYK</sequence>
<organism evidence="2 3">
    <name type="scientific">Hanamia caeni</name>
    <dbReference type="NCBI Taxonomy" id="2294116"/>
    <lineage>
        <taxon>Bacteria</taxon>
        <taxon>Pseudomonadati</taxon>
        <taxon>Bacteroidota</taxon>
        <taxon>Chitinophagia</taxon>
        <taxon>Chitinophagales</taxon>
        <taxon>Chitinophagaceae</taxon>
        <taxon>Hanamia</taxon>
    </lineage>
</organism>
<accession>A0A3M9NAT9</accession>
<keyword evidence="1" id="KW-0812">Transmembrane</keyword>
<comment type="caution">
    <text evidence="2">The sequence shown here is derived from an EMBL/GenBank/DDBJ whole genome shotgun (WGS) entry which is preliminary data.</text>
</comment>
<keyword evidence="1" id="KW-0472">Membrane</keyword>
<name>A0A3M9NAT9_9BACT</name>
<feature type="transmembrane region" description="Helical" evidence="1">
    <location>
        <begin position="24"/>
        <end position="45"/>
    </location>
</feature>
<proteinExistence type="predicted"/>